<evidence type="ECO:0000256" key="2">
    <source>
        <dbReference type="ARBA" id="ARBA00022723"/>
    </source>
</evidence>
<dbReference type="PROSITE" id="PS00303">
    <property type="entry name" value="S100_CABP"/>
    <property type="match status" value="1"/>
</dbReference>
<dbReference type="SUPFAM" id="SSF47473">
    <property type="entry name" value="EF-hand"/>
    <property type="match status" value="1"/>
</dbReference>
<dbReference type="Pfam" id="PF00036">
    <property type="entry name" value="EF-hand_1"/>
    <property type="match status" value="1"/>
</dbReference>
<dbReference type="SMART" id="SM01394">
    <property type="entry name" value="S_100"/>
    <property type="match status" value="1"/>
</dbReference>
<dbReference type="PANTHER" id="PTHR11639">
    <property type="entry name" value="S100 CALCIUM-BINDING PROTEIN"/>
    <property type="match status" value="1"/>
</dbReference>
<dbReference type="InterPro" id="IPR013787">
    <property type="entry name" value="S100_Ca-bd_sub"/>
</dbReference>
<organism evidence="7 8">
    <name type="scientific">Mola mola</name>
    <name type="common">Ocean sunfish</name>
    <name type="synonym">Tetraodon mola</name>
    <dbReference type="NCBI Taxonomy" id="94237"/>
    <lineage>
        <taxon>Eukaryota</taxon>
        <taxon>Metazoa</taxon>
        <taxon>Chordata</taxon>
        <taxon>Craniata</taxon>
        <taxon>Vertebrata</taxon>
        <taxon>Euteleostomi</taxon>
        <taxon>Actinopterygii</taxon>
        <taxon>Neopterygii</taxon>
        <taxon>Teleostei</taxon>
        <taxon>Neoteleostei</taxon>
        <taxon>Acanthomorphata</taxon>
        <taxon>Eupercaria</taxon>
        <taxon>Tetraodontiformes</taxon>
        <taxon>Molidae</taxon>
        <taxon>Mola</taxon>
    </lineage>
</organism>
<reference evidence="7" key="1">
    <citation type="submission" date="2025-08" db="UniProtKB">
        <authorList>
            <consortium name="Ensembl"/>
        </authorList>
    </citation>
    <scope>IDENTIFICATION</scope>
</reference>
<name>A0A3Q3VRA0_MOLML</name>
<evidence type="ECO:0000313" key="7">
    <source>
        <dbReference type="Ensembl" id="ENSMMOP00000004831.1"/>
    </source>
</evidence>
<evidence type="ECO:0000256" key="3">
    <source>
        <dbReference type="ARBA" id="ARBA00022737"/>
    </source>
</evidence>
<evidence type="ECO:0000256" key="5">
    <source>
        <dbReference type="RuleBase" id="RU361184"/>
    </source>
</evidence>
<proteinExistence type="inferred from homology"/>
<dbReference type="InterPro" id="IPR001751">
    <property type="entry name" value="S100/CaBP7/8-like_CS"/>
</dbReference>
<keyword evidence="3" id="KW-0677">Repeat</keyword>
<dbReference type="InterPro" id="IPR011992">
    <property type="entry name" value="EF-hand-dom_pair"/>
</dbReference>
<dbReference type="Pfam" id="PF01023">
    <property type="entry name" value="S_100"/>
    <property type="match status" value="1"/>
</dbReference>
<dbReference type="Ensembl" id="ENSMMOT00000004917.1">
    <property type="protein sequence ID" value="ENSMMOP00000004831.1"/>
    <property type="gene ID" value="ENSMMOG00000003826.1"/>
</dbReference>
<dbReference type="InterPro" id="IPR034325">
    <property type="entry name" value="S-100_dom"/>
</dbReference>
<dbReference type="GO" id="GO:0048306">
    <property type="term" value="F:calcium-dependent protein binding"/>
    <property type="evidence" value="ECO:0007669"/>
    <property type="project" value="TreeGrafter"/>
</dbReference>
<dbReference type="GO" id="GO:0046914">
    <property type="term" value="F:transition metal ion binding"/>
    <property type="evidence" value="ECO:0007669"/>
    <property type="project" value="InterPro"/>
</dbReference>
<dbReference type="InterPro" id="IPR018247">
    <property type="entry name" value="EF_Hand_1_Ca_BS"/>
</dbReference>
<dbReference type="AlphaFoldDB" id="A0A3Q3VRA0"/>
<dbReference type="PROSITE" id="PS50222">
    <property type="entry name" value="EF_HAND_2"/>
    <property type="match status" value="1"/>
</dbReference>
<dbReference type="Proteomes" id="UP000261620">
    <property type="component" value="Unplaced"/>
</dbReference>
<dbReference type="InterPro" id="IPR002048">
    <property type="entry name" value="EF_hand_dom"/>
</dbReference>
<sequence length="93" mass="10411">MATDDSFLAMKLIKDTFDKYAGKEGDKDTLTKKEVVALLQTEFPEADVSRKATNQAAMDKFFNNLDNDRDGVVSFEEFVTFVAPCNELVTCSE</sequence>
<dbReference type="Gene3D" id="1.10.238.10">
    <property type="entry name" value="EF-hand"/>
    <property type="match status" value="1"/>
</dbReference>
<accession>A0A3Q3VRA0</accession>
<evidence type="ECO:0000259" key="6">
    <source>
        <dbReference type="PROSITE" id="PS50222"/>
    </source>
</evidence>
<reference evidence="7" key="2">
    <citation type="submission" date="2025-09" db="UniProtKB">
        <authorList>
            <consortium name="Ensembl"/>
        </authorList>
    </citation>
    <scope>IDENTIFICATION</scope>
</reference>
<dbReference type="PROSITE" id="PS00018">
    <property type="entry name" value="EF_HAND_1"/>
    <property type="match status" value="1"/>
</dbReference>
<dbReference type="SMART" id="SM00054">
    <property type="entry name" value="EFh"/>
    <property type="match status" value="1"/>
</dbReference>
<keyword evidence="8" id="KW-1185">Reference proteome</keyword>
<dbReference type="CDD" id="cd00213">
    <property type="entry name" value="S-100"/>
    <property type="match status" value="1"/>
</dbReference>
<comment type="similarity">
    <text evidence="1 5">Belongs to the S-100 family.</text>
</comment>
<evidence type="ECO:0000256" key="1">
    <source>
        <dbReference type="ARBA" id="ARBA00007323"/>
    </source>
</evidence>
<feature type="domain" description="EF-hand" evidence="6">
    <location>
        <begin position="53"/>
        <end position="88"/>
    </location>
</feature>
<dbReference type="PANTHER" id="PTHR11639:SF134">
    <property type="entry name" value="PROTEIN S100-A1-RELATED"/>
    <property type="match status" value="1"/>
</dbReference>
<protein>
    <recommendedName>
        <fullName evidence="5">Protein S100</fullName>
    </recommendedName>
    <alternativeName>
        <fullName evidence="5">S100 calcium-binding protein</fullName>
    </alternativeName>
</protein>
<dbReference type="GO" id="GO:0005509">
    <property type="term" value="F:calcium ion binding"/>
    <property type="evidence" value="ECO:0007669"/>
    <property type="project" value="InterPro"/>
</dbReference>
<keyword evidence="2 5" id="KW-0479">Metal-binding</keyword>
<keyword evidence="4 5" id="KW-0106">Calcium</keyword>
<dbReference type="STRING" id="94237.ENSMMOP00000004831"/>
<evidence type="ECO:0000313" key="8">
    <source>
        <dbReference type="Proteomes" id="UP000261620"/>
    </source>
</evidence>
<evidence type="ECO:0000256" key="4">
    <source>
        <dbReference type="ARBA" id="ARBA00022837"/>
    </source>
</evidence>